<dbReference type="PIRSF" id="PIRSF004950">
    <property type="entry name" value="Mmb_sulf_HI0842"/>
    <property type="match status" value="1"/>
</dbReference>
<dbReference type="InterPro" id="IPR052701">
    <property type="entry name" value="GAG_Ulvan_Degrading_Sulfatases"/>
</dbReference>
<dbReference type="Proteomes" id="UP000664658">
    <property type="component" value="Unassembled WGS sequence"/>
</dbReference>
<keyword evidence="1" id="KW-0472">Membrane</keyword>
<dbReference type="AlphaFoldDB" id="A0A8I1W5V0"/>
<dbReference type="InterPro" id="IPR024588">
    <property type="entry name" value="YejM_N"/>
</dbReference>
<evidence type="ECO:0000256" key="1">
    <source>
        <dbReference type="SAM" id="Phobius"/>
    </source>
</evidence>
<dbReference type="Pfam" id="PF11893">
    <property type="entry name" value="DUF3413"/>
    <property type="match status" value="1"/>
</dbReference>
<name>A0A8I1W5V0_PLESH</name>
<evidence type="ECO:0000259" key="3">
    <source>
        <dbReference type="Pfam" id="PF11893"/>
    </source>
</evidence>
<dbReference type="Gene3D" id="3.40.720.10">
    <property type="entry name" value="Alkaline Phosphatase, subunit A"/>
    <property type="match status" value="1"/>
</dbReference>
<feature type="transmembrane region" description="Helical" evidence="1">
    <location>
        <begin position="85"/>
        <end position="103"/>
    </location>
</feature>
<evidence type="ECO:0000313" key="4">
    <source>
        <dbReference type="EMBL" id="MBO1108434.1"/>
    </source>
</evidence>
<organism evidence="4 5">
    <name type="scientific">Plesiomonas shigelloides</name>
    <name type="common">Aeromonas shigelloides</name>
    <dbReference type="NCBI Taxonomy" id="703"/>
    <lineage>
        <taxon>Bacteria</taxon>
        <taxon>Pseudomonadati</taxon>
        <taxon>Pseudomonadota</taxon>
        <taxon>Gammaproteobacteria</taxon>
        <taxon>Enterobacterales</taxon>
        <taxon>Enterobacteriaceae</taxon>
        <taxon>Plesiomonas</taxon>
    </lineage>
</organism>
<protein>
    <submittedName>
        <fullName evidence="4">DUF3413 domain-containing protein</fullName>
    </submittedName>
</protein>
<dbReference type="InterPro" id="IPR017850">
    <property type="entry name" value="Alkaline_phosphatase_core_sf"/>
</dbReference>
<dbReference type="RefSeq" id="WP_207542091.1">
    <property type="nucleotide sequence ID" value="NZ_JAFNAA010000008.1"/>
</dbReference>
<accession>A0A8I1W5V0</accession>
<feature type="domain" description="Sulfatase N-terminal" evidence="2">
    <location>
        <begin position="276"/>
        <end position="530"/>
    </location>
</feature>
<dbReference type="EMBL" id="JAFNAA010000008">
    <property type="protein sequence ID" value="MBO1108434.1"/>
    <property type="molecule type" value="Genomic_DNA"/>
</dbReference>
<dbReference type="PANTHER" id="PTHR43751:SF3">
    <property type="entry name" value="SULFATASE N-TERMINAL DOMAIN-CONTAINING PROTEIN"/>
    <property type="match status" value="1"/>
</dbReference>
<dbReference type="Pfam" id="PF00884">
    <property type="entry name" value="Sulfatase"/>
    <property type="match status" value="1"/>
</dbReference>
<sequence>MFKTGPQYREKVSQMITWGHWFALFNILASLAIGSRYFLAADWPPTLFGRVYAFVSWIGHFGFLGFAAYLLILFPLTFVVMSQRILRLVAVILATSGLTLLLVDTEVFSQFHLHLSPVVWEILVNPDDGELSRNWQLLFVAVPLIFLIELLFANWSWNKLRSLSRRTFDRYFAVLFIACFITAHLVYSWADATLYRPITMQKANLPLYYPMTAKRFLERYGFLDQAEYAQQRSQFGSPDASTVHYPREDVNYQIPAGAPRYNVLMIVVNGLRADALNPQEMPALNQFADGAQRFTNNFSNGNNANSGLFGLFYGITPTYLDGILSIQKSSEMIDLLQKQDYQMGLFSANGFAAPLYRRSLFNGFYLPKNHPKNLVKSDAAVTQRWQQWVTQPDRKEPWFAYVNYSVPAAFDKAISQRSRGLENSNEDAIQATSVTELEAKYAKAVTSVDEQLQKVFTTLQQDNLLQNTIVIITSDHGMEFNETGHNRWGYNQSFSPYELRVPLVIHWPGKPAATVQKLTSNLDVSTTLMQDLLHVTNPVSDYSQGENLFTPERKNNWILAGDANQLVIISPDQQMQLDNRGQFNAYDNNYKPLPEDKPRLAVLLQALKEVRRFITD</sequence>
<proteinExistence type="predicted"/>
<dbReference type="InterPro" id="IPR000917">
    <property type="entry name" value="Sulfatase_N"/>
</dbReference>
<reference evidence="4" key="1">
    <citation type="submission" date="2021-03" db="EMBL/GenBank/DDBJ databases">
        <title>Plesiomonas shigelloides zfcc0051, isolated from zebrafish feces.</title>
        <authorList>
            <person name="Vanderhoek Z."/>
            <person name="Gaulke C."/>
        </authorList>
    </citation>
    <scope>NUCLEOTIDE SEQUENCE</scope>
    <source>
        <strain evidence="4">Zfcc0051</strain>
    </source>
</reference>
<gene>
    <name evidence="4" type="ORF">J2R62_09390</name>
</gene>
<comment type="caution">
    <text evidence="4">The sequence shown here is derived from an EMBL/GenBank/DDBJ whole genome shotgun (WGS) entry which is preliminary data.</text>
</comment>
<feature type="transmembrane region" description="Helical" evidence="1">
    <location>
        <begin position="51"/>
        <end position="73"/>
    </location>
</feature>
<dbReference type="SUPFAM" id="SSF53649">
    <property type="entry name" value="Alkaline phosphatase-like"/>
    <property type="match status" value="1"/>
</dbReference>
<feature type="transmembrane region" description="Helical" evidence="1">
    <location>
        <begin position="135"/>
        <end position="157"/>
    </location>
</feature>
<feature type="transmembrane region" description="Helical" evidence="1">
    <location>
        <begin position="21"/>
        <end position="39"/>
    </location>
</feature>
<dbReference type="InterPro" id="IPR012159">
    <property type="entry name" value="YejM-like"/>
</dbReference>
<keyword evidence="1" id="KW-1133">Transmembrane helix</keyword>
<feature type="domain" description="Inner membrane protein YejM N-terminal" evidence="3">
    <location>
        <begin position="7"/>
        <end position="250"/>
    </location>
</feature>
<evidence type="ECO:0000313" key="5">
    <source>
        <dbReference type="Proteomes" id="UP000664658"/>
    </source>
</evidence>
<dbReference type="CDD" id="cd16148">
    <property type="entry name" value="sulfatase_like"/>
    <property type="match status" value="1"/>
</dbReference>
<keyword evidence="1" id="KW-0812">Transmembrane</keyword>
<evidence type="ECO:0000259" key="2">
    <source>
        <dbReference type="Pfam" id="PF00884"/>
    </source>
</evidence>
<dbReference type="PANTHER" id="PTHR43751">
    <property type="entry name" value="SULFATASE"/>
    <property type="match status" value="1"/>
</dbReference>
<feature type="transmembrane region" description="Helical" evidence="1">
    <location>
        <begin position="169"/>
        <end position="190"/>
    </location>
</feature>